<dbReference type="SUPFAM" id="SSF53300">
    <property type="entry name" value="vWA-like"/>
    <property type="match status" value="1"/>
</dbReference>
<feature type="transmembrane region" description="Helical" evidence="2">
    <location>
        <begin position="157"/>
        <end position="174"/>
    </location>
</feature>
<feature type="domain" description="VWFA" evidence="3">
    <location>
        <begin position="349"/>
        <end position="519"/>
    </location>
</feature>
<name>A0A5J6MCX5_9PROT</name>
<organism evidence="4 5">
    <name type="scientific">Hypericibacter terrae</name>
    <dbReference type="NCBI Taxonomy" id="2602015"/>
    <lineage>
        <taxon>Bacteria</taxon>
        <taxon>Pseudomonadati</taxon>
        <taxon>Pseudomonadota</taxon>
        <taxon>Alphaproteobacteria</taxon>
        <taxon>Rhodospirillales</taxon>
        <taxon>Dongiaceae</taxon>
        <taxon>Hypericibacter</taxon>
    </lineage>
</organism>
<evidence type="ECO:0000313" key="4">
    <source>
        <dbReference type="EMBL" id="QEX14837.1"/>
    </source>
</evidence>
<dbReference type="PROSITE" id="PS50234">
    <property type="entry name" value="VWFA"/>
    <property type="match status" value="1"/>
</dbReference>
<evidence type="ECO:0000256" key="2">
    <source>
        <dbReference type="SAM" id="Phobius"/>
    </source>
</evidence>
<dbReference type="Proteomes" id="UP000326202">
    <property type="component" value="Chromosome"/>
</dbReference>
<dbReference type="Pfam" id="PF13519">
    <property type="entry name" value="VWA_2"/>
    <property type="match status" value="1"/>
</dbReference>
<keyword evidence="5" id="KW-1185">Reference proteome</keyword>
<dbReference type="OrthoDB" id="9783818at2"/>
<sequence length="528" mass="55731">MSRKRLSRIGANSAVAILVGGKPVWKQSDRILTIARQYAAPAAATLLAQPEASADGQSIEWYSANPGTAIRLTELAPAEQAAVGELLRTRIEQLRALAAHPALASQKDLPALLHDATEYPGPDFVYVIGRDPVLTMWGHRSSQLVTPVARPFLWTRLLWPAALAALLLALWFGWQPLSGLITHECPSDGSRVFFWTTCATPPATAVGPDPALLQQLLDEQARAERDRAAFDALIKTYQEKLLACAPASVPAPVVPALPEPAPAPEVVPVPPAPPAVQEAPTVPKVVPPTPPPVPPQRATEAPAPPPAPSQQVAEAPAPAPSTAVSPPPPFEEQKCEEVLPTRKAWEAPQVYFVVDASGSMAEDAGGSTRLDAAKSSIRYMAQHLPGDVVTGLISFTNCDSIVNGGSMSRDALIRATDALQPERGTALARSIERAGNTMSRTRKAIMVVATDGEDTCQGDPCAAAQAAMANNPNLTINVVDVGGSRVAQCIANAGHGRAFRADSADEIVKSMQQAAQETLVPKKCVTEP</sequence>
<keyword evidence="2" id="KW-0472">Membrane</keyword>
<evidence type="ECO:0000256" key="1">
    <source>
        <dbReference type="SAM" id="MobiDB-lite"/>
    </source>
</evidence>
<dbReference type="RefSeq" id="WP_151175345.1">
    <property type="nucleotide sequence ID" value="NZ_CP042906.1"/>
</dbReference>
<feature type="region of interest" description="Disordered" evidence="1">
    <location>
        <begin position="275"/>
        <end position="335"/>
    </location>
</feature>
<dbReference type="EMBL" id="CP042906">
    <property type="protein sequence ID" value="QEX14837.1"/>
    <property type="molecule type" value="Genomic_DNA"/>
</dbReference>
<proteinExistence type="predicted"/>
<evidence type="ECO:0000313" key="5">
    <source>
        <dbReference type="Proteomes" id="UP000326202"/>
    </source>
</evidence>
<accession>A0A5J6MCX5</accession>
<keyword evidence="2" id="KW-1133">Transmembrane helix</keyword>
<dbReference type="InterPro" id="IPR036465">
    <property type="entry name" value="vWFA_dom_sf"/>
</dbReference>
<protein>
    <recommendedName>
        <fullName evidence="3">VWFA domain-containing protein</fullName>
    </recommendedName>
</protein>
<dbReference type="KEGG" id="htq:FRZ44_01120"/>
<dbReference type="InterPro" id="IPR002035">
    <property type="entry name" value="VWF_A"/>
</dbReference>
<keyword evidence="2" id="KW-0812">Transmembrane</keyword>
<feature type="compositionally biased region" description="Low complexity" evidence="1">
    <location>
        <begin position="275"/>
        <end position="284"/>
    </location>
</feature>
<feature type="compositionally biased region" description="Low complexity" evidence="1">
    <location>
        <begin position="309"/>
        <end position="324"/>
    </location>
</feature>
<dbReference type="Gene3D" id="3.40.50.410">
    <property type="entry name" value="von Willebrand factor, type A domain"/>
    <property type="match status" value="1"/>
</dbReference>
<dbReference type="AlphaFoldDB" id="A0A5J6MCX5"/>
<feature type="compositionally biased region" description="Pro residues" evidence="1">
    <location>
        <begin position="285"/>
        <end position="295"/>
    </location>
</feature>
<dbReference type="SMART" id="SM00327">
    <property type="entry name" value="VWA"/>
    <property type="match status" value="1"/>
</dbReference>
<reference evidence="4 5" key="1">
    <citation type="submission" date="2019-08" db="EMBL/GenBank/DDBJ databases">
        <title>Hyperibacter terrae gen. nov., sp. nov. and Hyperibacter viscosus sp. nov., two new members in the family Rhodospirillaceae isolated from the rhizosphere of Hypericum perforatum.</title>
        <authorList>
            <person name="Noviana Z."/>
        </authorList>
    </citation>
    <scope>NUCLEOTIDE SEQUENCE [LARGE SCALE GENOMIC DNA]</scope>
    <source>
        <strain evidence="4 5">R5913</strain>
    </source>
</reference>
<evidence type="ECO:0000259" key="3">
    <source>
        <dbReference type="PROSITE" id="PS50234"/>
    </source>
</evidence>
<gene>
    <name evidence="4" type="ORF">FRZ44_01120</name>
</gene>